<protein>
    <submittedName>
        <fullName evidence="1">Uncharacterized protein</fullName>
    </submittedName>
</protein>
<dbReference type="EMBL" id="KB740809">
    <property type="protein sequence ID" value="ENN78879.1"/>
    <property type="molecule type" value="Genomic_DNA"/>
</dbReference>
<gene>
    <name evidence="1" type="ORF">YQE_04668</name>
</gene>
<accession>N6TES8</accession>
<evidence type="ECO:0000313" key="1">
    <source>
        <dbReference type="EMBL" id="ENN78879.1"/>
    </source>
</evidence>
<dbReference type="OrthoDB" id="5860246at2759"/>
<dbReference type="InterPro" id="IPR041384">
    <property type="entry name" value="DNTTIP1_dimer"/>
</dbReference>
<name>N6TES8_DENPD</name>
<dbReference type="Pfam" id="PF18192">
    <property type="entry name" value="DNTTIP1_dimer"/>
    <property type="match status" value="1"/>
</dbReference>
<feature type="non-terminal residue" evidence="1">
    <location>
        <position position="1"/>
    </location>
</feature>
<dbReference type="AlphaFoldDB" id="N6TES8"/>
<dbReference type="HOGENOM" id="CLU_2361876_0_0_1"/>
<proteinExistence type="predicted"/>
<organism evidence="1">
    <name type="scientific">Dendroctonus ponderosae</name>
    <name type="common">Mountain pine beetle</name>
    <dbReference type="NCBI Taxonomy" id="77166"/>
    <lineage>
        <taxon>Eukaryota</taxon>
        <taxon>Metazoa</taxon>
        <taxon>Ecdysozoa</taxon>
        <taxon>Arthropoda</taxon>
        <taxon>Hexapoda</taxon>
        <taxon>Insecta</taxon>
        <taxon>Pterygota</taxon>
        <taxon>Neoptera</taxon>
        <taxon>Endopterygota</taxon>
        <taxon>Coleoptera</taxon>
        <taxon>Polyphaga</taxon>
        <taxon>Cucujiformia</taxon>
        <taxon>Curculionidae</taxon>
        <taxon>Scolytinae</taxon>
        <taxon>Dendroctonus</taxon>
    </lineage>
</organism>
<sequence length="96" mass="10863">MIPPIAPGQSDLNQDMVGWNNTFNMRPFTLLNLAANTLGMKNGAKVTIQNHRKSYSVTSATKSLDLLRKNVQMAINKDIDNIIKKYLDRRKSQQIC</sequence>
<reference evidence="1" key="1">
    <citation type="journal article" date="2013" name="Genome Biol.">
        <title>Draft genome of the mountain pine beetle, Dendroctonus ponderosae Hopkins, a major forest pest.</title>
        <authorList>
            <person name="Keeling C.I."/>
            <person name="Yuen M.M."/>
            <person name="Liao N.Y."/>
            <person name="Docking T.R."/>
            <person name="Chan S.K."/>
            <person name="Taylor G.A."/>
            <person name="Palmquist D.L."/>
            <person name="Jackman S.D."/>
            <person name="Nguyen A."/>
            <person name="Li M."/>
            <person name="Henderson H."/>
            <person name="Janes J.K."/>
            <person name="Zhao Y."/>
            <person name="Pandoh P."/>
            <person name="Moore R."/>
            <person name="Sperling F.A."/>
            <person name="Huber D.P."/>
            <person name="Birol I."/>
            <person name="Jones S.J."/>
            <person name="Bohlmann J."/>
        </authorList>
    </citation>
    <scope>NUCLEOTIDE SEQUENCE</scope>
</reference>